<reference evidence="2" key="1">
    <citation type="journal article" date="2014" name="Genome Announc.">
        <title>Genome sequence and annotation of Acremonium chrysogenum, producer of the beta-lactam antibiotic cephalosporin C.</title>
        <authorList>
            <person name="Terfehr D."/>
            <person name="Dahlmann T.A."/>
            <person name="Specht T."/>
            <person name="Zadra I."/>
            <person name="Kuernsteiner H."/>
            <person name="Kueck U."/>
        </authorList>
    </citation>
    <scope>NUCLEOTIDE SEQUENCE [LARGE SCALE GENOMIC DNA]</scope>
    <source>
        <strain evidence="2">ATCC 11550 / CBS 779.69 / DSM 880 / IAM 14645 / JCM 23072 / IMI 49137</strain>
    </source>
</reference>
<gene>
    <name evidence="1" type="ORF">ACRE_022050</name>
</gene>
<dbReference type="AlphaFoldDB" id="A0A086TBZ6"/>
<evidence type="ECO:0000313" key="1">
    <source>
        <dbReference type="EMBL" id="KFH46878.1"/>
    </source>
</evidence>
<name>A0A086TBZ6_HAPC1</name>
<dbReference type="HOGENOM" id="CLU_2222404_0_0_1"/>
<proteinExistence type="predicted"/>
<accession>A0A086TBZ6</accession>
<dbReference type="EMBL" id="JPKY01000014">
    <property type="protein sequence ID" value="KFH46878.1"/>
    <property type="molecule type" value="Genomic_DNA"/>
</dbReference>
<organism evidence="1 2">
    <name type="scientific">Hapsidospora chrysogenum (strain ATCC 11550 / CBS 779.69 / DSM 880 / IAM 14645 / JCM 23072 / IMI 49137)</name>
    <name type="common">Acremonium chrysogenum</name>
    <dbReference type="NCBI Taxonomy" id="857340"/>
    <lineage>
        <taxon>Eukaryota</taxon>
        <taxon>Fungi</taxon>
        <taxon>Dikarya</taxon>
        <taxon>Ascomycota</taxon>
        <taxon>Pezizomycotina</taxon>
        <taxon>Sordariomycetes</taxon>
        <taxon>Hypocreomycetidae</taxon>
        <taxon>Hypocreales</taxon>
        <taxon>Bionectriaceae</taxon>
        <taxon>Hapsidospora</taxon>
    </lineage>
</organism>
<keyword evidence="2" id="KW-1185">Reference proteome</keyword>
<sequence>MIDSSAAFLDESHYLGLGVNRVGTKLQQQLECVGVPLRESPVQSKVGISVVRHEDVDNSQTVVPKPLLRRYRIKRWQDVFQDRIGLRTVGEEHPAHFHVSLVRRHG</sequence>
<comment type="caution">
    <text evidence="1">The sequence shown here is derived from an EMBL/GenBank/DDBJ whole genome shotgun (WGS) entry which is preliminary data.</text>
</comment>
<protein>
    <submittedName>
        <fullName evidence="1">Uncharacterized protein</fullName>
    </submittedName>
</protein>
<dbReference type="Proteomes" id="UP000029964">
    <property type="component" value="Unassembled WGS sequence"/>
</dbReference>
<evidence type="ECO:0000313" key="2">
    <source>
        <dbReference type="Proteomes" id="UP000029964"/>
    </source>
</evidence>